<evidence type="ECO:0000256" key="1">
    <source>
        <dbReference type="ARBA" id="ARBA00005044"/>
    </source>
</evidence>
<dbReference type="InterPro" id="IPR035904">
    <property type="entry name" value="Chorismate_synth_AroC_sf"/>
</dbReference>
<dbReference type="GO" id="GO:0005829">
    <property type="term" value="C:cytosol"/>
    <property type="evidence" value="ECO:0007669"/>
    <property type="project" value="TreeGrafter"/>
</dbReference>
<evidence type="ECO:0000313" key="14">
    <source>
        <dbReference type="Proteomes" id="UP000011220"/>
    </source>
</evidence>
<comment type="similarity">
    <text evidence="2 11 12">Belongs to the chorismate synthase family.</text>
</comment>
<comment type="catalytic activity">
    <reaction evidence="11 12">
        <text>5-O-(1-carboxyvinyl)-3-phosphoshikimate = chorismate + phosphate</text>
        <dbReference type="Rhea" id="RHEA:21020"/>
        <dbReference type="ChEBI" id="CHEBI:29748"/>
        <dbReference type="ChEBI" id="CHEBI:43474"/>
        <dbReference type="ChEBI" id="CHEBI:57701"/>
        <dbReference type="EC" id="4.2.3.5"/>
    </reaction>
</comment>
<comment type="function">
    <text evidence="11">Catalyzes the anti-1,4-elimination of the C-3 phosphate and the C-6 proR hydrogen from 5-enolpyruvylshikimate-3-phosphate (EPSP) to yield chorismate, which is the branch point compound that serves as the starting substrate for the three terminal pathways of aromatic amino acid biosynthesis. This reaction introduces a second double bond into the aromatic ring system.</text>
</comment>
<dbReference type="GO" id="GO:0004107">
    <property type="term" value="F:chorismate synthase activity"/>
    <property type="evidence" value="ECO:0007669"/>
    <property type="project" value="UniProtKB-UniRule"/>
</dbReference>
<evidence type="ECO:0000256" key="10">
    <source>
        <dbReference type="ARBA" id="ARBA00023239"/>
    </source>
</evidence>
<feature type="binding site" evidence="11">
    <location>
        <position position="48"/>
    </location>
    <ligand>
        <name>NADP(+)</name>
        <dbReference type="ChEBI" id="CHEBI:58349"/>
    </ligand>
</feature>
<dbReference type="PROSITE" id="PS00788">
    <property type="entry name" value="CHORISMATE_SYNTHASE_2"/>
    <property type="match status" value="1"/>
</dbReference>
<dbReference type="InterPro" id="IPR000453">
    <property type="entry name" value="Chorismate_synth"/>
</dbReference>
<comment type="subunit">
    <text evidence="11">Homotetramer.</text>
</comment>
<keyword evidence="9 11" id="KW-0057">Aromatic amino acid biosynthesis</keyword>
<proteinExistence type="inferred from homology"/>
<dbReference type="SUPFAM" id="SSF103263">
    <property type="entry name" value="Chorismate synthase, AroC"/>
    <property type="match status" value="1"/>
</dbReference>
<dbReference type="STRING" id="1121335.Cst_c12940"/>
<keyword evidence="4 11" id="KW-0028">Amino-acid biosynthesis</keyword>
<dbReference type="EC" id="4.2.3.5" evidence="3 11"/>
<dbReference type="Gene3D" id="3.60.150.10">
    <property type="entry name" value="Chorismate synthase AroC"/>
    <property type="match status" value="1"/>
</dbReference>
<dbReference type="UniPathway" id="UPA00053">
    <property type="reaction ID" value="UER00090"/>
</dbReference>
<reference evidence="13 14" key="1">
    <citation type="journal article" date="2013" name="Genome Announc.">
        <title>Complete genome sequence of Clostridium stercorarium subsp. stercorarium strain DSM 8532, a thermophilic degrader of plant cell wall fibers.</title>
        <authorList>
            <person name="Poehlein A."/>
            <person name="Zverlov V.V."/>
            <person name="Daniel R."/>
            <person name="Schwarz W.H."/>
            <person name="Liebl W."/>
        </authorList>
    </citation>
    <scope>NUCLEOTIDE SEQUENCE [LARGE SCALE GENOMIC DNA]</scope>
    <source>
        <strain evidence="14">ATCC 35414 / DSM 8532 / NCIMB 11754</strain>
    </source>
</reference>
<keyword evidence="10 11" id="KW-0456">Lyase</keyword>
<dbReference type="GO" id="GO:0009073">
    <property type="term" value="P:aromatic amino acid family biosynthetic process"/>
    <property type="evidence" value="ECO:0007669"/>
    <property type="project" value="UniProtKB-KW"/>
</dbReference>
<dbReference type="Pfam" id="PF01264">
    <property type="entry name" value="Chorismate_synt"/>
    <property type="match status" value="1"/>
</dbReference>
<dbReference type="GO" id="GO:0009423">
    <property type="term" value="P:chorismate biosynthetic process"/>
    <property type="evidence" value="ECO:0007669"/>
    <property type="project" value="UniProtKB-UniRule"/>
</dbReference>
<keyword evidence="14" id="KW-1185">Reference proteome</keyword>
<dbReference type="AlphaFoldDB" id="L7VJL0"/>
<accession>L7VJL0</accession>
<evidence type="ECO:0000256" key="12">
    <source>
        <dbReference type="RuleBase" id="RU000605"/>
    </source>
</evidence>
<feature type="binding site" evidence="11">
    <location>
        <begin position="126"/>
        <end position="128"/>
    </location>
    <ligand>
        <name>FMN</name>
        <dbReference type="ChEBI" id="CHEBI:58210"/>
    </ligand>
</feature>
<dbReference type="PANTHER" id="PTHR21085:SF0">
    <property type="entry name" value="CHORISMATE SYNTHASE"/>
    <property type="match status" value="1"/>
</dbReference>
<evidence type="ECO:0000313" key="13">
    <source>
        <dbReference type="EMBL" id="AGC68285.1"/>
    </source>
</evidence>
<dbReference type="EMBL" id="CP004044">
    <property type="protein sequence ID" value="AGC68285.1"/>
    <property type="molecule type" value="Genomic_DNA"/>
</dbReference>
<evidence type="ECO:0000256" key="5">
    <source>
        <dbReference type="ARBA" id="ARBA00022630"/>
    </source>
</evidence>
<dbReference type="PROSITE" id="PS00787">
    <property type="entry name" value="CHORISMATE_SYNTHASE_1"/>
    <property type="match status" value="1"/>
</dbReference>
<dbReference type="eggNOG" id="COG0082">
    <property type="taxonomic scope" value="Bacteria"/>
</dbReference>
<evidence type="ECO:0000256" key="4">
    <source>
        <dbReference type="ARBA" id="ARBA00022605"/>
    </source>
</evidence>
<organism evidence="13 14">
    <name type="scientific">Thermoclostridium stercorarium (strain ATCC 35414 / DSM 8532 / NCIMB 11754)</name>
    <name type="common">Clostridium stercorarium</name>
    <dbReference type="NCBI Taxonomy" id="1121335"/>
    <lineage>
        <taxon>Bacteria</taxon>
        <taxon>Bacillati</taxon>
        <taxon>Bacillota</taxon>
        <taxon>Clostridia</taxon>
        <taxon>Eubacteriales</taxon>
        <taxon>Oscillospiraceae</taxon>
        <taxon>Thermoclostridium</taxon>
    </lineage>
</organism>
<dbReference type="NCBIfam" id="TIGR00033">
    <property type="entry name" value="aroC"/>
    <property type="match status" value="1"/>
</dbReference>
<name>L7VJL0_THES1</name>
<keyword evidence="6 11" id="KW-0288">FMN</keyword>
<protein>
    <recommendedName>
        <fullName evidence="3 11">Chorismate synthase</fullName>
        <shortName evidence="11">CS</shortName>
        <ecNumber evidence="3 11">4.2.3.5</ecNumber>
    </recommendedName>
    <alternativeName>
        <fullName evidence="11">5-enolpyruvylshikimate-3-phosphate phospholyase</fullName>
    </alternativeName>
</protein>
<comment type="cofactor">
    <cofactor evidence="11 12">
        <name>FMNH2</name>
        <dbReference type="ChEBI" id="CHEBI:57618"/>
    </cofactor>
    <text evidence="11 12">Reduced FMN (FMNH(2)).</text>
</comment>
<comment type="caution">
    <text evidence="11">Lacks conserved residue(s) required for the propagation of feature annotation.</text>
</comment>
<dbReference type="Proteomes" id="UP000011220">
    <property type="component" value="Chromosome"/>
</dbReference>
<feature type="binding site" evidence="11">
    <location>
        <position position="336"/>
    </location>
    <ligand>
        <name>FMN</name>
        <dbReference type="ChEBI" id="CHEBI:58210"/>
    </ligand>
</feature>
<keyword evidence="7 11" id="KW-0274">FAD</keyword>
<dbReference type="GO" id="GO:0010181">
    <property type="term" value="F:FMN binding"/>
    <property type="evidence" value="ECO:0007669"/>
    <property type="project" value="TreeGrafter"/>
</dbReference>
<feature type="binding site" evidence="11">
    <location>
        <begin position="309"/>
        <end position="313"/>
    </location>
    <ligand>
        <name>FMN</name>
        <dbReference type="ChEBI" id="CHEBI:58210"/>
    </ligand>
</feature>
<evidence type="ECO:0000256" key="8">
    <source>
        <dbReference type="ARBA" id="ARBA00022857"/>
    </source>
</evidence>
<evidence type="ECO:0000256" key="9">
    <source>
        <dbReference type="ARBA" id="ARBA00023141"/>
    </source>
</evidence>
<dbReference type="KEGG" id="csd:Clst_1253"/>
<evidence type="ECO:0000256" key="2">
    <source>
        <dbReference type="ARBA" id="ARBA00008014"/>
    </source>
</evidence>
<dbReference type="NCBIfam" id="NF003793">
    <property type="entry name" value="PRK05382.1"/>
    <property type="match status" value="1"/>
</dbReference>
<evidence type="ECO:0000256" key="6">
    <source>
        <dbReference type="ARBA" id="ARBA00022643"/>
    </source>
</evidence>
<dbReference type="KEGG" id="css:Cst_c12940"/>
<comment type="pathway">
    <text evidence="1 11 12">Metabolic intermediate biosynthesis; chorismate biosynthesis; chorismate from D-erythrose 4-phosphate and phosphoenolpyruvate: step 7/7.</text>
</comment>
<keyword evidence="5 11" id="KW-0285">Flavoprotein</keyword>
<dbReference type="PATRIC" id="fig|1121335.3.peg.1270"/>
<dbReference type="PANTHER" id="PTHR21085">
    <property type="entry name" value="CHORISMATE SYNTHASE"/>
    <property type="match status" value="1"/>
</dbReference>
<evidence type="ECO:0000256" key="11">
    <source>
        <dbReference type="HAMAP-Rule" id="MF_00300"/>
    </source>
</evidence>
<keyword evidence="8 11" id="KW-0521">NADP</keyword>
<sequence length="369" mass="40289">MLSSIWGKHIKISVFGESHGSCIGVVIDGLPPGIKLDLDKISTEMARRRPGQDIYSTQRKEADRVEIVSGFFNGYTTGSPLCGIIKNTDKRSVDYDDIKEIMRPGHADYTAFVRYNGFADYRGGGHFSGRLTAPVVFAGAVANQYLEQKGITIGTHLLRIGKIQDEPMDPVNITAQQLINFRNMRFPVFSAETAEKMKEEINSARMDCDSVGGILETAILNLPAGLGSPMFDSVESRMAAFVFSIPAVKGIEFGSGFNLASMRGSEANDEFYISEDNGRKIPRTKTNHAGGINGGITNGMPVIFRTCIKPTSTISKPQHTVNIRTMEETEHVFKGRHDPCIAVRAVPVIDAAAALVVMDLFLEHGEQVG</sequence>
<gene>
    <name evidence="11 13" type="primary">aroC</name>
    <name evidence="13" type="ordered locus">Cst_c12940</name>
</gene>
<dbReference type="GO" id="GO:0008652">
    <property type="term" value="P:amino acid biosynthetic process"/>
    <property type="evidence" value="ECO:0007669"/>
    <property type="project" value="UniProtKB-KW"/>
</dbReference>
<feature type="binding site" evidence="11">
    <location>
        <position position="294"/>
    </location>
    <ligand>
        <name>FMN</name>
        <dbReference type="ChEBI" id="CHEBI:58210"/>
    </ligand>
</feature>
<dbReference type="PIRSF" id="PIRSF001456">
    <property type="entry name" value="Chorismate_synth"/>
    <property type="match status" value="1"/>
</dbReference>
<dbReference type="InterPro" id="IPR020541">
    <property type="entry name" value="Chorismate_synthase_CS"/>
</dbReference>
<evidence type="ECO:0000256" key="3">
    <source>
        <dbReference type="ARBA" id="ARBA00013036"/>
    </source>
</evidence>
<evidence type="ECO:0000256" key="7">
    <source>
        <dbReference type="ARBA" id="ARBA00022827"/>
    </source>
</evidence>
<dbReference type="HAMAP" id="MF_00300">
    <property type="entry name" value="Chorismate_synth"/>
    <property type="match status" value="1"/>
</dbReference>
<dbReference type="CDD" id="cd07304">
    <property type="entry name" value="Chorismate_synthase"/>
    <property type="match status" value="1"/>
</dbReference>